<dbReference type="InParanoid" id="B9SC76"/>
<evidence type="ECO:0000313" key="2">
    <source>
        <dbReference type="Proteomes" id="UP000008311"/>
    </source>
</evidence>
<dbReference type="eggNOG" id="KOG4569">
    <property type="taxonomic scope" value="Eukaryota"/>
</dbReference>
<dbReference type="GO" id="GO:0006629">
    <property type="term" value="P:lipid metabolic process"/>
    <property type="evidence" value="ECO:0007669"/>
    <property type="project" value="InterPro"/>
</dbReference>
<dbReference type="EMBL" id="EQ973919">
    <property type="protein sequence ID" value="EEF38790.1"/>
    <property type="molecule type" value="Genomic_DNA"/>
</dbReference>
<dbReference type="Proteomes" id="UP000008311">
    <property type="component" value="Unassembled WGS sequence"/>
</dbReference>
<keyword evidence="2" id="KW-1185">Reference proteome</keyword>
<evidence type="ECO:0000313" key="1">
    <source>
        <dbReference type="EMBL" id="EEF38790.1"/>
    </source>
</evidence>
<reference evidence="2" key="1">
    <citation type="journal article" date="2010" name="Nat. Biotechnol.">
        <title>Draft genome sequence of the oilseed species Ricinus communis.</title>
        <authorList>
            <person name="Chan A.P."/>
            <person name="Crabtree J."/>
            <person name="Zhao Q."/>
            <person name="Lorenzi H."/>
            <person name="Orvis J."/>
            <person name="Puiu D."/>
            <person name="Melake-Berhan A."/>
            <person name="Jones K.M."/>
            <person name="Redman J."/>
            <person name="Chen G."/>
            <person name="Cahoon E.B."/>
            <person name="Gedil M."/>
            <person name="Stanke M."/>
            <person name="Haas B.J."/>
            <person name="Wortman J.R."/>
            <person name="Fraser-Liggett C.M."/>
            <person name="Ravel J."/>
            <person name="Rabinowicz P.D."/>
        </authorList>
    </citation>
    <scope>NUCLEOTIDE SEQUENCE [LARGE SCALE GENOMIC DNA]</scope>
    <source>
        <strain evidence="2">cv. Hale</strain>
    </source>
</reference>
<dbReference type="STRING" id="3988.B9SC76"/>
<proteinExistence type="predicted"/>
<dbReference type="AlphaFoldDB" id="B9SC76"/>
<organism evidence="1 2">
    <name type="scientific">Ricinus communis</name>
    <name type="common">Castor bean</name>
    <dbReference type="NCBI Taxonomy" id="3988"/>
    <lineage>
        <taxon>Eukaryota</taxon>
        <taxon>Viridiplantae</taxon>
        <taxon>Streptophyta</taxon>
        <taxon>Embryophyta</taxon>
        <taxon>Tracheophyta</taxon>
        <taxon>Spermatophyta</taxon>
        <taxon>Magnoliopsida</taxon>
        <taxon>eudicotyledons</taxon>
        <taxon>Gunneridae</taxon>
        <taxon>Pentapetalae</taxon>
        <taxon>rosids</taxon>
        <taxon>fabids</taxon>
        <taxon>Malpighiales</taxon>
        <taxon>Euphorbiaceae</taxon>
        <taxon>Acalyphoideae</taxon>
        <taxon>Acalypheae</taxon>
        <taxon>Ricinus</taxon>
    </lineage>
</organism>
<dbReference type="PANTHER" id="PTHR46086">
    <property type="entry name" value="ALPHA/BETA-HYDROLASES SUPERFAMILY PROTEIN"/>
    <property type="match status" value="1"/>
</dbReference>
<dbReference type="GO" id="GO:0004806">
    <property type="term" value="F:triacylglycerol lipase activity"/>
    <property type="evidence" value="ECO:0007669"/>
    <property type="project" value="InterPro"/>
</dbReference>
<sequence>MDCDKGFSSSHMILKPEEVNLFDLIHILFSTDLRKRRFVDSAKATEESFERRWIIFISIVVQKMLQVFSKPLAFVGSLSEMWLNLLSINGNFFKLSFNFLRVCGDK</sequence>
<name>B9SC76_RICCO</name>
<dbReference type="PANTHER" id="PTHR46086:SF17">
    <property type="entry name" value="ALPHA_BETA-HYDROLASES SUPERFAMILY PROTEIN"/>
    <property type="match status" value="1"/>
</dbReference>
<dbReference type="InterPro" id="IPR044819">
    <property type="entry name" value="OBL-like"/>
</dbReference>
<accession>B9SC76</accession>
<protein>
    <submittedName>
        <fullName evidence="1">Uncharacterized protein</fullName>
    </submittedName>
</protein>
<gene>
    <name evidence="1" type="ORF">RCOM_1408610</name>
</gene>